<protein>
    <submittedName>
        <fullName evidence="1">Uncharacterized protein</fullName>
    </submittedName>
</protein>
<organism evidence="1 2">
    <name type="scientific">Streptomyces turgidiscabies</name>
    <dbReference type="NCBI Taxonomy" id="85558"/>
    <lineage>
        <taxon>Bacteria</taxon>
        <taxon>Bacillati</taxon>
        <taxon>Actinomycetota</taxon>
        <taxon>Actinomycetes</taxon>
        <taxon>Kitasatosporales</taxon>
        <taxon>Streptomycetaceae</taxon>
        <taxon>Streptomyces</taxon>
    </lineage>
</organism>
<reference evidence="1 2" key="1">
    <citation type="submission" date="2023-07" db="EMBL/GenBank/DDBJ databases">
        <title>Comparative genomics of wheat-associated soil bacteria to identify genetic determinants of phenazine resistance.</title>
        <authorList>
            <person name="Mouncey N."/>
        </authorList>
    </citation>
    <scope>NUCLEOTIDE SEQUENCE [LARGE SCALE GENOMIC DNA]</scope>
    <source>
        <strain evidence="1 2">W2I16</strain>
    </source>
</reference>
<comment type="caution">
    <text evidence="1">The sequence shown here is derived from an EMBL/GenBank/DDBJ whole genome shotgun (WGS) entry which is preliminary data.</text>
</comment>
<sequence>MLVGAMQQTGATTLQGNLLGGPPCPADVAAMEPACSLAWDTDV</sequence>
<keyword evidence="2" id="KW-1185">Reference proteome</keyword>
<dbReference type="EMBL" id="JAUSZS010000004">
    <property type="protein sequence ID" value="MDQ0933555.1"/>
    <property type="molecule type" value="Genomic_DNA"/>
</dbReference>
<name>A0ABU0RRJ1_9ACTN</name>
<dbReference type="Proteomes" id="UP001223072">
    <property type="component" value="Unassembled WGS sequence"/>
</dbReference>
<proteinExistence type="predicted"/>
<evidence type="ECO:0000313" key="1">
    <source>
        <dbReference type="EMBL" id="MDQ0933555.1"/>
    </source>
</evidence>
<evidence type="ECO:0000313" key="2">
    <source>
        <dbReference type="Proteomes" id="UP001223072"/>
    </source>
</evidence>
<accession>A0ABU0RRJ1</accession>
<gene>
    <name evidence="1" type="ORF">QFZ49_003495</name>
</gene>